<dbReference type="PANTHER" id="PTHR12353:SF1">
    <property type="entry name" value="DISKS LARGE-ASSOCIATED PROTEIN 5"/>
    <property type="match status" value="1"/>
</dbReference>
<protein>
    <submittedName>
        <fullName evidence="4">DgyrCDS4713</fullName>
    </submittedName>
</protein>
<dbReference type="Proteomes" id="UP000549394">
    <property type="component" value="Unassembled WGS sequence"/>
</dbReference>
<feature type="compositionally biased region" description="Basic residues" evidence="3">
    <location>
        <begin position="606"/>
        <end position="616"/>
    </location>
</feature>
<organism evidence="4 5">
    <name type="scientific">Dimorphilus gyrociliatus</name>
    <dbReference type="NCBI Taxonomy" id="2664684"/>
    <lineage>
        <taxon>Eukaryota</taxon>
        <taxon>Metazoa</taxon>
        <taxon>Spiralia</taxon>
        <taxon>Lophotrochozoa</taxon>
        <taxon>Annelida</taxon>
        <taxon>Polychaeta</taxon>
        <taxon>Polychaeta incertae sedis</taxon>
        <taxon>Dinophilidae</taxon>
        <taxon>Dimorphilus</taxon>
    </lineage>
</organism>
<feature type="region of interest" description="Disordered" evidence="3">
    <location>
        <begin position="596"/>
        <end position="616"/>
    </location>
</feature>
<dbReference type="EMBL" id="CAJFCJ010000006">
    <property type="protein sequence ID" value="CAD5115768.1"/>
    <property type="molecule type" value="Genomic_DNA"/>
</dbReference>
<comment type="similarity">
    <text evidence="1">Belongs to the SAPAP family.</text>
</comment>
<evidence type="ECO:0000313" key="4">
    <source>
        <dbReference type="EMBL" id="CAD5115768.1"/>
    </source>
</evidence>
<feature type="region of interest" description="Disordered" evidence="3">
    <location>
        <begin position="131"/>
        <end position="176"/>
    </location>
</feature>
<dbReference type="PANTHER" id="PTHR12353">
    <property type="entry name" value="DISKS LARGE-ASSOCIATED PROTEIN DAP SAP90/PSD-95-ASSOCIATED PROTEIN"/>
    <property type="match status" value="1"/>
</dbReference>
<dbReference type="AlphaFoldDB" id="A0A7I8VJ76"/>
<feature type="compositionally biased region" description="Basic and acidic residues" evidence="3">
    <location>
        <begin position="28"/>
        <end position="38"/>
    </location>
</feature>
<keyword evidence="5" id="KW-1185">Reference proteome</keyword>
<evidence type="ECO:0000256" key="3">
    <source>
        <dbReference type="SAM" id="MobiDB-lite"/>
    </source>
</evidence>
<dbReference type="InterPro" id="IPR005026">
    <property type="entry name" value="SAPAP"/>
</dbReference>
<reference evidence="4 5" key="1">
    <citation type="submission" date="2020-08" db="EMBL/GenBank/DDBJ databases">
        <authorList>
            <person name="Hejnol A."/>
        </authorList>
    </citation>
    <scope>NUCLEOTIDE SEQUENCE [LARGE SCALE GENOMIC DNA]</scope>
</reference>
<feature type="region of interest" description="Disordered" evidence="3">
    <location>
        <begin position="1"/>
        <end position="38"/>
    </location>
</feature>
<dbReference type="OrthoDB" id="10023951at2759"/>
<proteinExistence type="inferred from homology"/>
<feature type="coiled-coil region" evidence="2">
    <location>
        <begin position="68"/>
        <end position="95"/>
    </location>
</feature>
<name>A0A7I8VJ76_9ANNE</name>
<dbReference type="Pfam" id="PF03359">
    <property type="entry name" value="GKAP"/>
    <property type="match status" value="1"/>
</dbReference>
<dbReference type="GO" id="GO:0023052">
    <property type="term" value="P:signaling"/>
    <property type="evidence" value="ECO:0007669"/>
    <property type="project" value="InterPro"/>
</dbReference>
<feature type="compositionally biased region" description="Acidic residues" evidence="3">
    <location>
        <begin position="339"/>
        <end position="349"/>
    </location>
</feature>
<evidence type="ECO:0000313" key="5">
    <source>
        <dbReference type="Proteomes" id="UP000549394"/>
    </source>
</evidence>
<sequence length="616" mass="71462">MENGSYRLRMYKSRNERKLETRATTQKSEGRKEKRTEKFNRYRNITGLLDECEEDEKTVAKPASNTRQQSRLEKLKEWREKREKAKAEEKKQKEKKSIFKVTKAQLPELKVKKIKEPSGPVTRQTKIAAPVNQKPNKKVARSTSMKVQGTAKTQRLPVKAREEPVKRLTRSTANSLRQRELMISEIPSKTAKLTKKIVEPKKKTPVRKFIIQRGEQHSGQHSFECKSFTDENNISMESMETDQVQVPKALSKKKKKESVKTPNIRMERKTRSTGSKIKPAKKKRSYSLTDSRRLKNIRNAEEAVKILSESPMIEIVRRGAAKSCNKSLPTILISNNTKDEEDDDEEEEESPPRFSLDEKSQDFTDDKENKNEKDVKYFRKTLVEETERLTEFCAMWKKYLNENTVNEEVAGDIRTTVGQAELLMNQRFKQFNGLIDACEFKTGEKETTCQDLEGFWEMVYFQVEDVDKKFKSLEEKRENGWKSKETRRRKIVQKKASENEKVSKKTVDITKITSKFAEFKKKKLKEKQENQKIAIGEEFLRPSSNALINFDSMPSPSTHFSKLAISNKTTDANESYMFTPMMNDKTKSAIAGDLMSFSPSSEKSVRRSTRISKITK</sequence>
<evidence type="ECO:0000256" key="1">
    <source>
        <dbReference type="ARBA" id="ARBA00008839"/>
    </source>
</evidence>
<feature type="compositionally biased region" description="Basic and acidic residues" evidence="3">
    <location>
        <begin position="355"/>
        <end position="368"/>
    </location>
</feature>
<feature type="compositionally biased region" description="Polar residues" evidence="3">
    <location>
        <begin position="141"/>
        <end position="153"/>
    </location>
</feature>
<evidence type="ECO:0000256" key="2">
    <source>
        <dbReference type="SAM" id="Coils"/>
    </source>
</evidence>
<comment type="caution">
    <text evidence="4">The sequence shown here is derived from an EMBL/GenBank/DDBJ whole genome shotgun (WGS) entry which is preliminary data.</text>
</comment>
<feature type="region of interest" description="Disordered" evidence="3">
    <location>
        <begin position="237"/>
        <end position="291"/>
    </location>
</feature>
<keyword evidence="2" id="KW-0175">Coiled coil</keyword>
<gene>
    <name evidence="4" type="ORF">DGYR_LOCUS4472</name>
</gene>
<feature type="region of interest" description="Disordered" evidence="3">
    <location>
        <begin position="332"/>
        <end position="368"/>
    </location>
</feature>
<accession>A0A7I8VJ76</accession>